<keyword evidence="1" id="KW-0472">Membrane</keyword>
<protein>
    <submittedName>
        <fullName evidence="2">Uncharacterized protein</fullName>
    </submittedName>
</protein>
<accession>A0A6H2A5H9</accession>
<dbReference type="AlphaFoldDB" id="A0A6H2A5H9"/>
<evidence type="ECO:0000313" key="2">
    <source>
        <dbReference type="EMBL" id="QJA54972.1"/>
    </source>
</evidence>
<feature type="transmembrane region" description="Helical" evidence="1">
    <location>
        <begin position="12"/>
        <end position="37"/>
    </location>
</feature>
<organism evidence="2">
    <name type="scientific">viral metagenome</name>
    <dbReference type="NCBI Taxonomy" id="1070528"/>
    <lineage>
        <taxon>unclassified sequences</taxon>
        <taxon>metagenomes</taxon>
        <taxon>organismal metagenomes</taxon>
    </lineage>
</organism>
<feature type="transmembrane region" description="Helical" evidence="1">
    <location>
        <begin position="43"/>
        <end position="62"/>
    </location>
</feature>
<keyword evidence="1" id="KW-0812">Transmembrane</keyword>
<sequence>MDYQKDSWIVSVFWGRLGAAILALVSFVLGILGYTFSKEAQESAFGLIMAILSGVGGLLAVISKIREKKKTQ</sequence>
<gene>
    <name evidence="2" type="ORF">TM448A06313_0006</name>
</gene>
<evidence type="ECO:0000256" key="1">
    <source>
        <dbReference type="SAM" id="Phobius"/>
    </source>
</evidence>
<proteinExistence type="predicted"/>
<reference evidence="2" key="1">
    <citation type="submission" date="2020-03" db="EMBL/GenBank/DDBJ databases">
        <title>The deep terrestrial virosphere.</title>
        <authorList>
            <person name="Holmfeldt K."/>
            <person name="Nilsson E."/>
            <person name="Simone D."/>
            <person name="Lopez-Fernandez M."/>
            <person name="Wu X."/>
            <person name="de Brujin I."/>
            <person name="Lundin D."/>
            <person name="Andersson A."/>
            <person name="Bertilsson S."/>
            <person name="Dopson M."/>
        </authorList>
    </citation>
    <scope>NUCLEOTIDE SEQUENCE</scope>
    <source>
        <strain evidence="2">TM448A06313</strain>
    </source>
</reference>
<dbReference type="EMBL" id="MT144555">
    <property type="protein sequence ID" value="QJA54972.1"/>
    <property type="molecule type" value="Genomic_DNA"/>
</dbReference>
<keyword evidence="1" id="KW-1133">Transmembrane helix</keyword>
<name>A0A6H2A5H9_9ZZZZ</name>